<keyword evidence="3" id="KW-0808">Transferase</keyword>
<accession>A0A3D6BVH6</accession>
<dbReference type="Proteomes" id="UP000263268">
    <property type="component" value="Unassembled WGS sequence"/>
</dbReference>
<organism evidence="3 4">
    <name type="scientific">Xanthomarina gelatinilytica</name>
    <dbReference type="NCBI Taxonomy" id="1137281"/>
    <lineage>
        <taxon>Bacteria</taxon>
        <taxon>Pseudomonadati</taxon>
        <taxon>Bacteroidota</taxon>
        <taxon>Flavobacteriia</taxon>
        <taxon>Flavobacteriales</taxon>
        <taxon>Flavobacteriaceae</taxon>
        <taxon>Xanthomarina</taxon>
    </lineage>
</organism>
<protein>
    <submittedName>
        <fullName evidence="3">Glycosyl transferase</fullName>
    </submittedName>
</protein>
<reference evidence="3 4" key="1">
    <citation type="journal article" date="2018" name="Nat. Biotechnol.">
        <title>A standardized bacterial taxonomy based on genome phylogeny substantially revises the tree of life.</title>
        <authorList>
            <person name="Parks D.H."/>
            <person name="Chuvochina M."/>
            <person name="Waite D.W."/>
            <person name="Rinke C."/>
            <person name="Skarshewski A."/>
            <person name="Chaumeil P.A."/>
            <person name="Hugenholtz P."/>
        </authorList>
    </citation>
    <scope>NUCLEOTIDE SEQUENCE [LARGE SCALE GENOMIC DNA]</scope>
    <source>
        <strain evidence="3">UBA10227</strain>
    </source>
</reference>
<evidence type="ECO:0000313" key="4">
    <source>
        <dbReference type="Proteomes" id="UP000263268"/>
    </source>
</evidence>
<dbReference type="NCBIfam" id="TIGR04183">
    <property type="entry name" value="Por_Secre_tail"/>
    <property type="match status" value="1"/>
</dbReference>
<dbReference type="AlphaFoldDB" id="A0A3D6BVH6"/>
<sequence>NETISSIVLIDLNGRQVLSINDHLTSISVSNLKAGMYIANIATDKGAYSKKILKK</sequence>
<proteinExistence type="predicted"/>
<evidence type="ECO:0000256" key="1">
    <source>
        <dbReference type="ARBA" id="ARBA00022729"/>
    </source>
</evidence>
<dbReference type="GO" id="GO:0016740">
    <property type="term" value="F:transferase activity"/>
    <property type="evidence" value="ECO:0007669"/>
    <property type="project" value="UniProtKB-KW"/>
</dbReference>
<dbReference type="Pfam" id="PF18962">
    <property type="entry name" value="Por_Secre_tail"/>
    <property type="match status" value="1"/>
</dbReference>
<evidence type="ECO:0000259" key="2">
    <source>
        <dbReference type="Pfam" id="PF18962"/>
    </source>
</evidence>
<comment type="caution">
    <text evidence="3">The sequence shown here is derived from an EMBL/GenBank/DDBJ whole genome shotgun (WGS) entry which is preliminary data.</text>
</comment>
<dbReference type="EMBL" id="DPRK01000248">
    <property type="protein sequence ID" value="HCY82884.1"/>
    <property type="molecule type" value="Genomic_DNA"/>
</dbReference>
<dbReference type="InterPro" id="IPR026444">
    <property type="entry name" value="Secre_tail"/>
</dbReference>
<feature type="non-terminal residue" evidence="3">
    <location>
        <position position="1"/>
    </location>
</feature>
<name>A0A3D6BVH6_9FLAO</name>
<feature type="domain" description="Secretion system C-terminal sorting" evidence="2">
    <location>
        <begin position="5"/>
        <end position="52"/>
    </location>
</feature>
<evidence type="ECO:0000313" key="3">
    <source>
        <dbReference type="EMBL" id="HCY82884.1"/>
    </source>
</evidence>
<gene>
    <name evidence="3" type="ORF">DHV22_15460</name>
</gene>
<keyword evidence="1" id="KW-0732">Signal</keyword>